<keyword evidence="4" id="KW-0547">Nucleotide-binding</keyword>
<dbReference type="InterPro" id="IPR001206">
    <property type="entry name" value="Diacylglycerol_kinase_cat_dom"/>
</dbReference>
<evidence type="ECO:0000256" key="8">
    <source>
        <dbReference type="ARBA" id="ARBA00023264"/>
    </source>
</evidence>
<organism evidence="10 11">
    <name type="scientific">Gryllotalpicola reticulitermitis</name>
    <dbReference type="NCBI Taxonomy" id="1184153"/>
    <lineage>
        <taxon>Bacteria</taxon>
        <taxon>Bacillati</taxon>
        <taxon>Actinomycetota</taxon>
        <taxon>Actinomycetes</taxon>
        <taxon>Micrococcales</taxon>
        <taxon>Microbacteriaceae</taxon>
        <taxon>Gryllotalpicola</taxon>
    </lineage>
</organism>
<gene>
    <name evidence="10" type="ORF">ACFOYW_05050</name>
</gene>
<dbReference type="SUPFAM" id="SSF111331">
    <property type="entry name" value="NAD kinase/diacylglycerol kinase-like"/>
    <property type="match status" value="1"/>
</dbReference>
<dbReference type="Pfam" id="PF00781">
    <property type="entry name" value="DAGK_cat"/>
    <property type="match status" value="1"/>
</dbReference>
<evidence type="ECO:0000256" key="3">
    <source>
        <dbReference type="ARBA" id="ARBA00022679"/>
    </source>
</evidence>
<evidence type="ECO:0000256" key="6">
    <source>
        <dbReference type="ARBA" id="ARBA00022840"/>
    </source>
</evidence>
<dbReference type="EC" id="2.7.1.-" evidence="10"/>
<evidence type="ECO:0000256" key="1">
    <source>
        <dbReference type="ARBA" id="ARBA00001946"/>
    </source>
</evidence>
<name>A0ABV8Q4I7_9MICO</name>
<dbReference type="InterPro" id="IPR045540">
    <property type="entry name" value="YegS/DAGK_C"/>
</dbReference>
<dbReference type="PROSITE" id="PS50146">
    <property type="entry name" value="DAGK"/>
    <property type="match status" value="1"/>
</dbReference>
<keyword evidence="3 10" id="KW-0808">Transferase</keyword>
<dbReference type="InterPro" id="IPR016064">
    <property type="entry name" value="NAD/diacylglycerol_kinase_sf"/>
</dbReference>
<dbReference type="RefSeq" id="WP_390227642.1">
    <property type="nucleotide sequence ID" value="NZ_JBHSCN010000003.1"/>
</dbReference>
<keyword evidence="6" id="KW-0067">ATP-binding</keyword>
<dbReference type="InterPro" id="IPR017438">
    <property type="entry name" value="ATP-NAD_kinase_N"/>
</dbReference>
<evidence type="ECO:0000256" key="5">
    <source>
        <dbReference type="ARBA" id="ARBA00022777"/>
    </source>
</evidence>
<sequence>MPPLPSTPMPMPTSRPTRVVVAVSPAAAFGRHHGAGDSVCEVLEAAGHAVVPVVEQNFELLRREVERELENAAESGALVVVGGDGMVSLGVNAVAQTGIPLGVVPIGTGNDTARNIGMPIGEPAAAGRLIAAALERPPHAVDAALVTHGVHSTWVVGVVSAGFDAAVNERANVMTWPKSQRRYTIAVVSELFTFRAPRYRLTVDGESREFDAMLVAVANHSSIGGGMRIAPAATMDDGLLDLVVVERMSKPRFLRVFPKVFRGEHTELPEVRIERVQHVRIEADGVVAYGDGERIGPPPLELSVVPGAVLLLH</sequence>
<evidence type="ECO:0000313" key="11">
    <source>
        <dbReference type="Proteomes" id="UP001595900"/>
    </source>
</evidence>
<dbReference type="Proteomes" id="UP001595900">
    <property type="component" value="Unassembled WGS sequence"/>
</dbReference>
<dbReference type="Gene3D" id="2.60.200.40">
    <property type="match status" value="1"/>
</dbReference>
<keyword evidence="7" id="KW-0443">Lipid metabolism</keyword>
<evidence type="ECO:0000256" key="4">
    <source>
        <dbReference type="ARBA" id="ARBA00022741"/>
    </source>
</evidence>
<evidence type="ECO:0000256" key="7">
    <source>
        <dbReference type="ARBA" id="ARBA00023209"/>
    </source>
</evidence>
<comment type="caution">
    <text evidence="10">The sequence shown here is derived from an EMBL/GenBank/DDBJ whole genome shotgun (WGS) entry which is preliminary data.</text>
</comment>
<comment type="cofactor">
    <cofactor evidence="1">
        <name>Mg(2+)</name>
        <dbReference type="ChEBI" id="CHEBI:18420"/>
    </cofactor>
</comment>
<dbReference type="GO" id="GO:0016301">
    <property type="term" value="F:kinase activity"/>
    <property type="evidence" value="ECO:0007669"/>
    <property type="project" value="UniProtKB-KW"/>
</dbReference>
<accession>A0ABV8Q4I7</accession>
<keyword evidence="11" id="KW-1185">Reference proteome</keyword>
<dbReference type="EMBL" id="JBHSCN010000003">
    <property type="protein sequence ID" value="MFC4242734.1"/>
    <property type="molecule type" value="Genomic_DNA"/>
</dbReference>
<dbReference type="InterPro" id="IPR050187">
    <property type="entry name" value="Lipid_Phosphate_FormReg"/>
</dbReference>
<dbReference type="Pfam" id="PF19279">
    <property type="entry name" value="YegS_C"/>
    <property type="match status" value="1"/>
</dbReference>
<proteinExistence type="inferred from homology"/>
<protein>
    <submittedName>
        <fullName evidence="10">Diacylglycerol/lipid kinase family protein</fullName>
        <ecNumber evidence="10">2.7.1.-</ecNumber>
    </submittedName>
</protein>
<dbReference type="Gene3D" id="3.40.50.10330">
    <property type="entry name" value="Probable inorganic polyphosphate/atp-NAD kinase, domain 1"/>
    <property type="match status" value="1"/>
</dbReference>
<dbReference type="SMART" id="SM00046">
    <property type="entry name" value="DAGKc"/>
    <property type="match status" value="1"/>
</dbReference>
<dbReference type="PANTHER" id="PTHR12358">
    <property type="entry name" value="SPHINGOSINE KINASE"/>
    <property type="match status" value="1"/>
</dbReference>
<dbReference type="PANTHER" id="PTHR12358:SF106">
    <property type="entry name" value="LIPID KINASE YEGS"/>
    <property type="match status" value="1"/>
</dbReference>
<evidence type="ECO:0000256" key="2">
    <source>
        <dbReference type="ARBA" id="ARBA00005983"/>
    </source>
</evidence>
<reference evidence="11" key="1">
    <citation type="journal article" date="2019" name="Int. J. Syst. Evol. Microbiol.">
        <title>The Global Catalogue of Microorganisms (GCM) 10K type strain sequencing project: providing services to taxonomists for standard genome sequencing and annotation.</title>
        <authorList>
            <consortium name="The Broad Institute Genomics Platform"/>
            <consortium name="The Broad Institute Genome Sequencing Center for Infectious Disease"/>
            <person name="Wu L."/>
            <person name="Ma J."/>
        </authorList>
    </citation>
    <scope>NUCLEOTIDE SEQUENCE [LARGE SCALE GENOMIC DNA]</scope>
    <source>
        <strain evidence="11">CGMCC 1.10363</strain>
    </source>
</reference>
<keyword evidence="7" id="KW-0594">Phospholipid biosynthesis</keyword>
<comment type="similarity">
    <text evidence="2">Belongs to the diacylglycerol/lipid kinase family.</text>
</comment>
<feature type="domain" description="DAGKc" evidence="9">
    <location>
        <begin position="14"/>
        <end position="149"/>
    </location>
</feature>
<keyword evidence="8" id="KW-1208">Phospholipid metabolism</keyword>
<keyword evidence="5 10" id="KW-0418">Kinase</keyword>
<evidence type="ECO:0000259" key="9">
    <source>
        <dbReference type="PROSITE" id="PS50146"/>
    </source>
</evidence>
<keyword evidence="7" id="KW-0444">Lipid biosynthesis</keyword>
<evidence type="ECO:0000313" key="10">
    <source>
        <dbReference type="EMBL" id="MFC4242734.1"/>
    </source>
</evidence>